<sequence>MRLQLLLVLVFGLASCYSVAATELSTNLETDSGNAFANDVNVRRYLKGSKMTAIEAADEERGFPGVTTMKQLIQKIPFVGTLKTMVKENPALAKANVFVSKHPRVKAATLIVKGQVKPLAIIGAVALTGGYIMYLVKG</sequence>
<feature type="chain" id="PRO_5044807522" description="RxLR effector protein" evidence="2">
    <location>
        <begin position="22"/>
        <end position="138"/>
    </location>
</feature>
<feature type="transmembrane region" description="Helical" evidence="1">
    <location>
        <begin position="119"/>
        <end position="136"/>
    </location>
</feature>
<keyword evidence="1" id="KW-0472">Membrane</keyword>
<name>A0ABD3FHD4_9STRA</name>
<evidence type="ECO:0008006" key="5">
    <source>
        <dbReference type="Google" id="ProtNLM"/>
    </source>
</evidence>
<reference evidence="3 4" key="1">
    <citation type="submission" date="2024-09" db="EMBL/GenBank/DDBJ databases">
        <title>Genome sequencing and assembly of Phytophthora oleae, isolate VK10A, causative agent of rot of olive drupes.</title>
        <authorList>
            <person name="Conti Taguali S."/>
            <person name="Riolo M."/>
            <person name="La Spada F."/>
            <person name="Cacciola S.O."/>
            <person name="Dionisio G."/>
        </authorList>
    </citation>
    <scope>NUCLEOTIDE SEQUENCE [LARGE SCALE GENOMIC DNA]</scope>
    <source>
        <strain evidence="3 4">VK10A</strain>
    </source>
</reference>
<dbReference type="PROSITE" id="PS51257">
    <property type="entry name" value="PROKAR_LIPOPROTEIN"/>
    <property type="match status" value="1"/>
</dbReference>
<accession>A0ABD3FHD4</accession>
<protein>
    <recommendedName>
        <fullName evidence="5">RxLR effector protein</fullName>
    </recommendedName>
</protein>
<evidence type="ECO:0000256" key="2">
    <source>
        <dbReference type="SAM" id="SignalP"/>
    </source>
</evidence>
<dbReference type="EMBL" id="JBIMZQ010000018">
    <property type="protein sequence ID" value="KAL3666188.1"/>
    <property type="molecule type" value="Genomic_DNA"/>
</dbReference>
<evidence type="ECO:0000313" key="3">
    <source>
        <dbReference type="EMBL" id="KAL3666188.1"/>
    </source>
</evidence>
<keyword evidence="4" id="KW-1185">Reference proteome</keyword>
<evidence type="ECO:0000313" key="4">
    <source>
        <dbReference type="Proteomes" id="UP001632037"/>
    </source>
</evidence>
<proteinExistence type="predicted"/>
<organism evidence="3 4">
    <name type="scientific">Phytophthora oleae</name>
    <dbReference type="NCBI Taxonomy" id="2107226"/>
    <lineage>
        <taxon>Eukaryota</taxon>
        <taxon>Sar</taxon>
        <taxon>Stramenopiles</taxon>
        <taxon>Oomycota</taxon>
        <taxon>Peronosporomycetes</taxon>
        <taxon>Peronosporales</taxon>
        <taxon>Peronosporaceae</taxon>
        <taxon>Phytophthora</taxon>
    </lineage>
</organism>
<evidence type="ECO:0000256" key="1">
    <source>
        <dbReference type="SAM" id="Phobius"/>
    </source>
</evidence>
<gene>
    <name evidence="3" type="ORF">V7S43_008976</name>
</gene>
<dbReference type="Proteomes" id="UP001632037">
    <property type="component" value="Unassembled WGS sequence"/>
</dbReference>
<feature type="signal peptide" evidence="2">
    <location>
        <begin position="1"/>
        <end position="21"/>
    </location>
</feature>
<comment type="caution">
    <text evidence="3">The sequence shown here is derived from an EMBL/GenBank/DDBJ whole genome shotgun (WGS) entry which is preliminary data.</text>
</comment>
<keyword evidence="2" id="KW-0732">Signal</keyword>
<keyword evidence="1" id="KW-1133">Transmembrane helix</keyword>
<keyword evidence="1" id="KW-0812">Transmembrane</keyword>
<dbReference type="AlphaFoldDB" id="A0ABD3FHD4"/>